<dbReference type="InterPro" id="IPR050834">
    <property type="entry name" value="Glycosyltransf_2"/>
</dbReference>
<dbReference type="PANTHER" id="PTHR43685">
    <property type="entry name" value="GLYCOSYLTRANSFERASE"/>
    <property type="match status" value="1"/>
</dbReference>
<proteinExistence type="predicted"/>
<dbReference type="InterPro" id="IPR029044">
    <property type="entry name" value="Nucleotide-diphossugar_trans"/>
</dbReference>
<dbReference type="Gene3D" id="3.90.550.10">
    <property type="entry name" value="Spore Coat Polysaccharide Biosynthesis Protein SpsA, Chain A"/>
    <property type="match status" value="1"/>
</dbReference>
<accession>A0ABN6HUN8</accession>
<evidence type="ECO:0000313" key="2">
    <source>
        <dbReference type="EMBL" id="BCY27252.1"/>
    </source>
</evidence>
<evidence type="ECO:0000313" key="3">
    <source>
        <dbReference type="Proteomes" id="UP000825258"/>
    </source>
</evidence>
<dbReference type="RefSeq" id="WP_221258889.1">
    <property type="nucleotide sequence ID" value="NZ_AP024749.1"/>
</dbReference>
<keyword evidence="3" id="KW-1185">Reference proteome</keyword>
<organism evidence="2 3">
    <name type="scientific">Flavobacterium okayamense</name>
    <dbReference type="NCBI Taxonomy" id="2830782"/>
    <lineage>
        <taxon>Bacteria</taxon>
        <taxon>Pseudomonadati</taxon>
        <taxon>Bacteroidota</taxon>
        <taxon>Flavobacteriia</taxon>
        <taxon>Flavobacteriales</taxon>
        <taxon>Flavobacteriaceae</taxon>
        <taxon>Flavobacterium</taxon>
    </lineage>
</organism>
<reference evidence="2 3" key="1">
    <citation type="submission" date="2021-06" db="EMBL/GenBank/DDBJ databases">
        <title>Whole genome sequences of Flavobacterium sp. KK2020170 and assembly.</title>
        <authorList>
            <person name="Kitahara K."/>
            <person name="Miyoshi S."/>
            <person name="Uesaka K."/>
        </authorList>
    </citation>
    <scope>NUCLEOTIDE SEQUENCE [LARGE SCALE GENOMIC DNA]</scope>
    <source>
        <strain evidence="2 3">KK2020170</strain>
    </source>
</reference>
<dbReference type="Proteomes" id="UP000825258">
    <property type="component" value="Chromosome"/>
</dbReference>
<gene>
    <name evidence="2" type="ORF">KK2020170_01200</name>
</gene>
<sequence>MPRVSIIVPNYNHEKYLNDRLKSIFNQTFQDFEIILMDDRSLDGSVEVLKNYSKNSKVSHLILNDINSGSPFGMWKKGFELAKGEFIWIAESDDWANENLLFELVNAIEKDTSIVVAHCNSYFEFYEKTIPNNWWDSLSLTYWQKSYVESGEKLLLNYGRYKCPVINVSSAIIRKDILKNIEIPIEFRYCGDWWFWAQIFKQGKVTFIAKYFNHIRMHSSSATATKSLQTFNRFLENVRVVKQIHQLLNIRFTYSKKYKWLIDIWEQFIRIDKNYLKTKYYCNDLPFFFKSAMFFRVNNLLFKRLKRKIKI</sequence>
<protein>
    <recommendedName>
        <fullName evidence="1">Glycosyltransferase 2-like domain-containing protein</fullName>
    </recommendedName>
</protein>
<dbReference type="SUPFAM" id="SSF53448">
    <property type="entry name" value="Nucleotide-diphospho-sugar transferases"/>
    <property type="match status" value="1"/>
</dbReference>
<dbReference type="InterPro" id="IPR001173">
    <property type="entry name" value="Glyco_trans_2-like"/>
</dbReference>
<name>A0ABN6HUN8_9FLAO</name>
<feature type="domain" description="Glycosyltransferase 2-like" evidence="1">
    <location>
        <begin position="5"/>
        <end position="180"/>
    </location>
</feature>
<dbReference type="PANTHER" id="PTHR43685:SF2">
    <property type="entry name" value="GLYCOSYLTRANSFERASE 2-LIKE DOMAIN-CONTAINING PROTEIN"/>
    <property type="match status" value="1"/>
</dbReference>
<dbReference type="Pfam" id="PF00535">
    <property type="entry name" value="Glycos_transf_2"/>
    <property type="match status" value="1"/>
</dbReference>
<dbReference type="EMBL" id="AP024749">
    <property type="protein sequence ID" value="BCY27252.1"/>
    <property type="molecule type" value="Genomic_DNA"/>
</dbReference>
<evidence type="ECO:0000259" key="1">
    <source>
        <dbReference type="Pfam" id="PF00535"/>
    </source>
</evidence>